<dbReference type="InterPro" id="IPR019734">
    <property type="entry name" value="TPR_rpt"/>
</dbReference>
<dbReference type="InterPro" id="IPR011990">
    <property type="entry name" value="TPR-like_helical_dom_sf"/>
</dbReference>
<accession>A0A7C4KZJ9</accession>
<proteinExistence type="predicted"/>
<name>A0A7C4KZJ9_9CHLR</name>
<dbReference type="SUPFAM" id="SSF48452">
    <property type="entry name" value="TPR-like"/>
    <property type="match status" value="1"/>
</dbReference>
<keyword evidence="1" id="KW-0175">Coiled coil</keyword>
<feature type="coiled-coil region" evidence="1">
    <location>
        <begin position="19"/>
        <end position="46"/>
    </location>
</feature>
<dbReference type="SMART" id="SM00028">
    <property type="entry name" value="TPR"/>
    <property type="match status" value="2"/>
</dbReference>
<sequence length="180" mass="20131">MSEADIQLITQKAWEAYQNEEYETAAKAFAQAVEALSAENQSLQQAEMKNNLSVALLKAGKPEEAYQAALGTEQVFASAGDLKRQAMALANLASALEDLKRFDEALNLFNQSAALFKQISEKEMRAYVLQRISTIQLRQGKRIESLVSMDAALEEKRKLSMKDRLLRSLMGIIRRLSGMK</sequence>
<organism evidence="2">
    <name type="scientific">Bellilinea caldifistulae</name>
    <dbReference type="NCBI Taxonomy" id="360411"/>
    <lineage>
        <taxon>Bacteria</taxon>
        <taxon>Bacillati</taxon>
        <taxon>Chloroflexota</taxon>
        <taxon>Anaerolineae</taxon>
        <taxon>Anaerolineales</taxon>
        <taxon>Anaerolineaceae</taxon>
        <taxon>Bellilinea</taxon>
    </lineage>
</organism>
<evidence type="ECO:0000256" key="1">
    <source>
        <dbReference type="SAM" id="Coils"/>
    </source>
</evidence>
<dbReference type="Gene3D" id="1.25.40.10">
    <property type="entry name" value="Tetratricopeptide repeat domain"/>
    <property type="match status" value="2"/>
</dbReference>
<gene>
    <name evidence="2" type="ORF">ENT17_06715</name>
</gene>
<dbReference type="EMBL" id="DSXR01000068">
    <property type="protein sequence ID" value="HGS87298.1"/>
    <property type="molecule type" value="Genomic_DNA"/>
</dbReference>
<reference evidence="2" key="1">
    <citation type="journal article" date="2020" name="mSystems">
        <title>Genome- and Community-Level Interaction Insights into Carbon Utilization and Element Cycling Functions of Hydrothermarchaeota in Hydrothermal Sediment.</title>
        <authorList>
            <person name="Zhou Z."/>
            <person name="Liu Y."/>
            <person name="Xu W."/>
            <person name="Pan J."/>
            <person name="Luo Z.H."/>
            <person name="Li M."/>
        </authorList>
    </citation>
    <scope>NUCLEOTIDE SEQUENCE [LARGE SCALE GENOMIC DNA]</scope>
    <source>
        <strain evidence="2">SpSt-556</strain>
    </source>
</reference>
<dbReference type="AlphaFoldDB" id="A0A7C4KZJ9"/>
<protein>
    <submittedName>
        <fullName evidence="2">Tetratricopeptide repeat protein</fullName>
    </submittedName>
</protein>
<comment type="caution">
    <text evidence="2">The sequence shown here is derived from an EMBL/GenBank/DDBJ whole genome shotgun (WGS) entry which is preliminary data.</text>
</comment>
<evidence type="ECO:0000313" key="2">
    <source>
        <dbReference type="EMBL" id="HGS87298.1"/>
    </source>
</evidence>